<dbReference type="AlphaFoldDB" id="A0A2T3A622"/>
<dbReference type="Gene3D" id="3.40.50.410">
    <property type="entry name" value="von Willebrand factor, type A domain"/>
    <property type="match status" value="1"/>
</dbReference>
<dbReference type="EMBL" id="KZ678458">
    <property type="protein sequence ID" value="PSR83556.1"/>
    <property type="molecule type" value="Genomic_DNA"/>
</dbReference>
<protein>
    <submittedName>
        <fullName evidence="4">Uncharacterized protein</fullName>
    </submittedName>
</protein>
<dbReference type="Pfam" id="PF25043">
    <property type="entry name" value="DUF7788"/>
    <property type="match status" value="1"/>
</dbReference>
<feature type="compositionally biased region" description="Polar residues" evidence="1">
    <location>
        <begin position="101"/>
        <end position="113"/>
    </location>
</feature>
<proteinExistence type="predicted"/>
<keyword evidence="5" id="KW-1185">Reference proteome</keyword>
<feature type="region of interest" description="Disordered" evidence="1">
    <location>
        <begin position="46"/>
        <end position="136"/>
    </location>
</feature>
<evidence type="ECO:0000259" key="2">
    <source>
        <dbReference type="Pfam" id="PF11443"/>
    </source>
</evidence>
<gene>
    <name evidence="4" type="ORF">BD289DRAFT_369836</name>
</gene>
<dbReference type="InterPro" id="IPR056690">
    <property type="entry name" value="DUF7788"/>
</dbReference>
<dbReference type="PANTHER" id="PTHR31373">
    <property type="entry name" value="OS06G0652100 PROTEIN"/>
    <property type="match status" value="1"/>
</dbReference>
<evidence type="ECO:0000313" key="4">
    <source>
        <dbReference type="EMBL" id="PSR83556.1"/>
    </source>
</evidence>
<sequence length="854" mass="94839">MASSEKTEKLQDPWFLRSTHPVFVPAHAALTASEDDFRVYVQQHVKPAAETRKGQDTPRDEATRAKASQHGKTDQASDMAHTAAIREQNDGRVIDTGDGQAAQSSGEQDTNPFMQGLKTFEQGNDRKGNDNNTQGMDRKMLTENGDVAFRSTNQPLVDLFAELEDVPSGPRLSSLLESAWKDDALATLKIIFNARSIHLGKASRHTFYRCAGWLAQNHPRTLLTNLAWLSRPVIQKKAGKPTDKPQADEDAMVIIGEDGEEQGEHEADANDPARFDIKNGVAHGYWKDLLNMLALSVNDHLTVLAKPQTILNVEQEKSPPKCYDSRRRQVDAGLLRHKQREERHDSITMHFTHDAVYRGLHLTVARLFAAQLKVDLGLLADSSSQAQRAISLCAKWAPSLERFHDKHTHIASSIAEILHPLEAFPAAFAAYDPDNVEQRTFYLRHAREAYRKNLAALRAKLAVVERDISANKYNSIKYDRLPSIAMKNYTALFTTKDPVRFEEYIDRVASGQARISGATLVPSTLLKMARMGAGETRGWRKRKQTKMKDILQAKGEAIVAKALDGQWRAMVQRVRDSGTLDNCIAVVDVSGSMTMPVFGDGTCPLDSSVGLGLLMAEVCGPPFGGCFITFSDEPTVQVVDLSLSLREKYAALARAPWGNTTDFVAVFERLILPMAVEKKLKQEDMVKRVFVFSDMQFNAAKNVHPDRHLVGQGNKRDRWEPSSYERIQKSYREAGYEVPELVFWNLAGGAQPGMYDASVGDAAAPKPVDADEIGTAMVSGYSQGMLKVFMENGMFEDDNEGGPEEEEDIVEEIDEDGDVVVNTVSKAKKRKLDPVGLMRRAIGHKSYGMLSVVD</sequence>
<dbReference type="InterPro" id="IPR011205">
    <property type="entry name" value="UCP015417_vWA"/>
</dbReference>
<evidence type="ECO:0000256" key="1">
    <source>
        <dbReference type="SAM" id="MobiDB-lite"/>
    </source>
</evidence>
<dbReference type="InterPro" id="IPR058580">
    <property type="entry name" value="DUF2828"/>
</dbReference>
<dbReference type="Proteomes" id="UP000241462">
    <property type="component" value="Unassembled WGS sequence"/>
</dbReference>
<name>A0A2T3A622_9PEZI</name>
<dbReference type="PANTHER" id="PTHR31373:SF27">
    <property type="entry name" value="TROVE DOMAIN-CONTAINING PROTEIN"/>
    <property type="match status" value="1"/>
</dbReference>
<dbReference type="OrthoDB" id="1149618at2759"/>
<accession>A0A2T3A622</accession>
<dbReference type="InterPro" id="IPR036465">
    <property type="entry name" value="vWFA_dom_sf"/>
</dbReference>
<feature type="domain" description="DUF7788" evidence="3">
    <location>
        <begin position="582"/>
        <end position="842"/>
    </location>
</feature>
<feature type="domain" description="DUF2828" evidence="2">
    <location>
        <begin position="142"/>
        <end position="580"/>
    </location>
</feature>
<dbReference type="InParanoid" id="A0A2T3A622"/>
<organism evidence="4 5">
    <name type="scientific">Coniella lustricola</name>
    <dbReference type="NCBI Taxonomy" id="2025994"/>
    <lineage>
        <taxon>Eukaryota</taxon>
        <taxon>Fungi</taxon>
        <taxon>Dikarya</taxon>
        <taxon>Ascomycota</taxon>
        <taxon>Pezizomycotina</taxon>
        <taxon>Sordariomycetes</taxon>
        <taxon>Sordariomycetidae</taxon>
        <taxon>Diaporthales</taxon>
        <taxon>Schizoparmaceae</taxon>
        <taxon>Coniella</taxon>
    </lineage>
</organism>
<dbReference type="SUPFAM" id="SSF53300">
    <property type="entry name" value="vWA-like"/>
    <property type="match status" value="1"/>
</dbReference>
<evidence type="ECO:0000313" key="5">
    <source>
        <dbReference type="Proteomes" id="UP000241462"/>
    </source>
</evidence>
<feature type="compositionally biased region" description="Basic and acidic residues" evidence="1">
    <location>
        <begin position="47"/>
        <end position="64"/>
    </location>
</feature>
<reference evidence="4 5" key="1">
    <citation type="journal article" date="2018" name="Mycol. Prog.">
        <title>Coniella lustricola, a new species from submerged detritus.</title>
        <authorList>
            <person name="Raudabaugh D.B."/>
            <person name="Iturriaga T."/>
            <person name="Carver A."/>
            <person name="Mondo S."/>
            <person name="Pangilinan J."/>
            <person name="Lipzen A."/>
            <person name="He G."/>
            <person name="Amirebrahimi M."/>
            <person name="Grigoriev I.V."/>
            <person name="Miller A.N."/>
        </authorList>
    </citation>
    <scope>NUCLEOTIDE SEQUENCE [LARGE SCALE GENOMIC DNA]</scope>
    <source>
        <strain evidence="4 5">B22-T-1</strain>
    </source>
</reference>
<evidence type="ECO:0000259" key="3">
    <source>
        <dbReference type="Pfam" id="PF25043"/>
    </source>
</evidence>
<dbReference type="Pfam" id="PF11443">
    <property type="entry name" value="DUF2828"/>
    <property type="match status" value="1"/>
</dbReference>